<dbReference type="InterPro" id="IPR050090">
    <property type="entry name" value="Tyrosine_recombinase_XerCD"/>
</dbReference>
<evidence type="ECO:0000256" key="2">
    <source>
        <dbReference type="ARBA" id="ARBA00023125"/>
    </source>
</evidence>
<dbReference type="PANTHER" id="PTHR30349:SF64">
    <property type="entry name" value="PROPHAGE INTEGRASE INTD-RELATED"/>
    <property type="match status" value="1"/>
</dbReference>
<accession>A0A261FC57</accession>
<protein>
    <submittedName>
        <fullName evidence="5">Integrase</fullName>
    </submittedName>
</protein>
<dbReference type="Gene3D" id="1.10.150.130">
    <property type="match status" value="1"/>
</dbReference>
<evidence type="ECO:0000259" key="4">
    <source>
        <dbReference type="PROSITE" id="PS51898"/>
    </source>
</evidence>
<keyword evidence="6" id="KW-1185">Reference proteome</keyword>
<keyword evidence="3" id="KW-0233">DNA recombination</keyword>
<comment type="caution">
    <text evidence="5">The sequence shown here is derived from an EMBL/GenBank/DDBJ whole genome shotgun (WGS) entry which is preliminary data.</text>
</comment>
<proteinExistence type="inferred from homology"/>
<comment type="similarity">
    <text evidence="1">Belongs to the 'phage' integrase family.</text>
</comment>
<feature type="domain" description="Tyr recombinase" evidence="4">
    <location>
        <begin position="112"/>
        <end position="304"/>
    </location>
</feature>
<dbReference type="InterPro" id="IPR011010">
    <property type="entry name" value="DNA_brk_join_enz"/>
</dbReference>
<dbReference type="Proteomes" id="UP000228976">
    <property type="component" value="Unassembled WGS sequence"/>
</dbReference>
<dbReference type="InterPro" id="IPR010998">
    <property type="entry name" value="Integrase_recombinase_N"/>
</dbReference>
<dbReference type="GO" id="GO:0003677">
    <property type="term" value="F:DNA binding"/>
    <property type="evidence" value="ECO:0007669"/>
    <property type="project" value="UniProtKB-KW"/>
</dbReference>
<dbReference type="PANTHER" id="PTHR30349">
    <property type="entry name" value="PHAGE INTEGRASE-RELATED"/>
    <property type="match status" value="1"/>
</dbReference>
<evidence type="ECO:0000256" key="3">
    <source>
        <dbReference type="ARBA" id="ARBA00023172"/>
    </source>
</evidence>
<evidence type="ECO:0000256" key="1">
    <source>
        <dbReference type="ARBA" id="ARBA00008857"/>
    </source>
</evidence>
<dbReference type="SUPFAM" id="SSF56349">
    <property type="entry name" value="DNA breaking-rejoining enzymes"/>
    <property type="match status" value="1"/>
</dbReference>
<dbReference type="CDD" id="cd01189">
    <property type="entry name" value="INT_ICEBs1_C_like"/>
    <property type="match status" value="1"/>
</dbReference>
<dbReference type="EMBL" id="MWWU01000001">
    <property type="protein sequence ID" value="OZG56712.1"/>
    <property type="molecule type" value="Genomic_DNA"/>
</dbReference>
<dbReference type="AlphaFoldDB" id="A0A261FC57"/>
<dbReference type="Pfam" id="PF00589">
    <property type="entry name" value="Phage_integrase"/>
    <property type="match status" value="1"/>
</dbReference>
<sequence>MARYPSKQLFSTYYAHWIHLYKEGAVRPVTLRKYEKTLDHITQLAPNLHLHELNRASYQALLNKYAQTHERQTVMDFHHHVKAAILDALDDGLLVHDPTRRAVIKGRAPKAKKTKFLSLYQLQLLLRHLHLGSQPSWDWFILVVAKTGLRYAEALALTPADIDREHQIISVTNSWNYKSSTGGFQQTKNPTSVRKIPADWKLIHQLTTLCEGKSADQPIFVPEGKRVFNSTVNDILERYCTQLGIPVISIHGLRHTHASLLLYEGVSIPSVSKRLGHADTTTTEKTYLHIIQELENQDRDKVMKHLSQL</sequence>
<dbReference type="PROSITE" id="PS51898">
    <property type="entry name" value="TYR_RECOMBINASE"/>
    <property type="match status" value="1"/>
</dbReference>
<dbReference type="GO" id="GO:0015074">
    <property type="term" value="P:DNA integration"/>
    <property type="evidence" value="ECO:0007669"/>
    <property type="project" value="InterPro"/>
</dbReference>
<dbReference type="InterPro" id="IPR013762">
    <property type="entry name" value="Integrase-like_cat_sf"/>
</dbReference>
<dbReference type="Gene3D" id="1.10.443.10">
    <property type="entry name" value="Intergrase catalytic core"/>
    <property type="match status" value="1"/>
</dbReference>
<gene>
    <name evidence="5" type="ORF">AEAE_0019</name>
</gene>
<name>A0A261FC57_9BIFI</name>
<evidence type="ECO:0000313" key="5">
    <source>
        <dbReference type="EMBL" id="OZG56712.1"/>
    </source>
</evidence>
<dbReference type="OrthoDB" id="1822491at2"/>
<keyword evidence="2" id="KW-0238">DNA-binding</keyword>
<dbReference type="InterPro" id="IPR002104">
    <property type="entry name" value="Integrase_catalytic"/>
</dbReference>
<dbReference type="RefSeq" id="WP_094689158.1">
    <property type="nucleotide sequence ID" value="NZ_JACBYZ010000001.1"/>
</dbReference>
<dbReference type="GO" id="GO:0006310">
    <property type="term" value="P:DNA recombination"/>
    <property type="evidence" value="ECO:0007669"/>
    <property type="project" value="UniProtKB-KW"/>
</dbReference>
<evidence type="ECO:0000313" key="6">
    <source>
        <dbReference type="Proteomes" id="UP000228976"/>
    </source>
</evidence>
<reference evidence="5 6" key="1">
    <citation type="journal article" date="2017" name="BMC Genomics">
        <title>Comparative genomic and phylogenomic analyses of the Bifidobacteriaceae family.</title>
        <authorList>
            <person name="Lugli G.A."/>
            <person name="Milani C."/>
            <person name="Turroni F."/>
            <person name="Duranti S."/>
            <person name="Mancabelli L."/>
            <person name="Mangifesta M."/>
            <person name="Ferrario C."/>
            <person name="Modesto M."/>
            <person name="Mattarelli P."/>
            <person name="Jiri K."/>
            <person name="van Sinderen D."/>
            <person name="Ventura M."/>
        </authorList>
    </citation>
    <scope>NUCLEOTIDE SEQUENCE [LARGE SCALE GENOMIC DNA]</scope>
    <source>
        <strain evidence="5 6">LMG 21773</strain>
    </source>
</reference>
<organism evidence="5 6">
    <name type="scientific">Aeriscardovia aeriphila</name>
    <dbReference type="NCBI Taxonomy" id="218139"/>
    <lineage>
        <taxon>Bacteria</taxon>
        <taxon>Bacillati</taxon>
        <taxon>Actinomycetota</taxon>
        <taxon>Actinomycetes</taxon>
        <taxon>Bifidobacteriales</taxon>
        <taxon>Bifidobacteriaceae</taxon>
        <taxon>Aeriscardovia</taxon>
    </lineage>
</organism>